<sequence>KCCKACVKVTMGTEECSDGPRIPSNTLATLRGILISSLSRENIGDIDIESSLGRRRKVTFEESHKVHAGAAPVDANQRVGSAHSSSRHSSSKGHSGTLHWFAYIGKEADLLQNETLSQDHDADFDDGETYAGTSPPLDFITDAGKEGSHLLQKEREERIRALRDRQNEERQRKLEELKQQALAAQKFREQKEEERRRRIDELRQRDSDRRQQVEERKRQIWEAERDRREAILRKNQEREARIDSKRKNERSSIVFAFGSSTPRMLEPTDTGGSFWGSRRATSTTNVMFAAAPLTRRSSERELDGSKKRATSASGLDRKPGEDMKMSSSMYEVFHWNSTPEPTSKPIQRAKSLSCAPGSEPKTTLAKTDPQLQVATELNLNIDGREHSFSSAPHTPSNRSVHISSILPGLGGLPAGEDGDVSAPGTAVVLTTQQRVNRRKTDLMPTIPSPRDLTPTSSSRPSSVHLQGNHPFSRSPGRAYSMSRLDQLSQPRRRPAPELAKLHEKTPDPAMLGSSPTTAKSMSRSMSHLAGSRQSHRGSQLQRSDASRSMSQLTGSGQGYPVPPPRSTRAERLRQRARRIITGSAGHLQGLRSGEVTPSPPSRPLSALSQQSVNSVNSGVSIRARPLAAPRRPRPISIAVTGVTHESDSQAGHTSHRHSIAGETRTSKTQNLNTDRESAKPPLPKVHATKKLPKSETPGKKPKDKVMKLTKDSPGMTPKTTPLQSPGSEVPPSLSQDPVESREEKNEIEIEKTEDVSVAKPCDKPEQVHKSAEQTDVEIRPSSEETCLVAVESEPITEEKQVCEEVNEKEIQPFDHGVAQEETREKLETAEHSEHIGPEVDMTASVLAKIRITTEEEAKAALAERRRLAREQAEREAELEKLRLEEEQRLEKERLHKEEEEQRRFEEEQLRLVEEARRAEEERLLQAIQENERREEDERKRREEEAKAKAEKEEAEKKAREEAER</sequence>
<evidence type="ECO:0000256" key="2">
    <source>
        <dbReference type="ARBA" id="ARBA00007525"/>
    </source>
</evidence>
<protein>
    <recommendedName>
        <fullName evidence="10">MAP7 domain-containing protein</fullName>
    </recommendedName>
</protein>
<comment type="caution">
    <text evidence="8">The sequence shown here is derived from an EMBL/GenBank/DDBJ whole genome shotgun (WGS) entry which is preliminary data.</text>
</comment>
<evidence type="ECO:0008006" key="10">
    <source>
        <dbReference type="Google" id="ProtNLM"/>
    </source>
</evidence>
<evidence type="ECO:0000256" key="1">
    <source>
        <dbReference type="ARBA" id="ARBA00004245"/>
    </source>
</evidence>
<feature type="region of interest" description="Disordered" evidence="7">
    <location>
        <begin position="807"/>
        <end position="838"/>
    </location>
</feature>
<feature type="region of interest" description="Disordered" evidence="7">
    <location>
        <begin position="431"/>
        <end position="616"/>
    </location>
</feature>
<dbReference type="InParanoid" id="A0A6L2PQC3"/>
<comment type="subcellular location">
    <subcellularLocation>
        <location evidence="1">Cytoplasm</location>
        <location evidence="1">Cytoskeleton</location>
    </subcellularLocation>
</comment>
<feature type="region of interest" description="Disordered" evidence="7">
    <location>
        <begin position="62"/>
        <end position="94"/>
    </location>
</feature>
<evidence type="ECO:0000313" key="8">
    <source>
        <dbReference type="EMBL" id="GFG33770.1"/>
    </source>
</evidence>
<dbReference type="Pfam" id="PF05672">
    <property type="entry name" value="MAP7"/>
    <property type="match status" value="1"/>
</dbReference>
<feature type="non-terminal residue" evidence="8">
    <location>
        <position position="1"/>
    </location>
</feature>
<feature type="compositionally biased region" description="Basic and acidic residues" evidence="7">
    <location>
        <begin position="296"/>
        <end position="306"/>
    </location>
</feature>
<keyword evidence="4 6" id="KW-0175">Coiled coil</keyword>
<dbReference type="AlphaFoldDB" id="A0A6L2PQC3"/>
<evidence type="ECO:0000256" key="4">
    <source>
        <dbReference type="ARBA" id="ARBA00023054"/>
    </source>
</evidence>
<dbReference type="GO" id="GO:0015630">
    <property type="term" value="C:microtubule cytoskeleton"/>
    <property type="evidence" value="ECO:0007669"/>
    <property type="project" value="InterPro"/>
</dbReference>
<gene>
    <name evidence="8" type="ORF">Cfor_05115</name>
</gene>
<dbReference type="EMBL" id="BLKM01000454">
    <property type="protein sequence ID" value="GFG33770.1"/>
    <property type="molecule type" value="Genomic_DNA"/>
</dbReference>
<dbReference type="GO" id="GO:0000226">
    <property type="term" value="P:microtubule cytoskeleton organization"/>
    <property type="evidence" value="ECO:0007669"/>
    <property type="project" value="InterPro"/>
</dbReference>
<keyword evidence="3" id="KW-0963">Cytoplasm</keyword>
<feature type="region of interest" description="Disordered" evidence="7">
    <location>
        <begin position="866"/>
        <end position="907"/>
    </location>
</feature>
<feature type="compositionally biased region" description="Low complexity" evidence="7">
    <location>
        <begin position="603"/>
        <end position="616"/>
    </location>
</feature>
<organism evidence="8 9">
    <name type="scientific">Coptotermes formosanus</name>
    <name type="common">Formosan subterranean termite</name>
    <dbReference type="NCBI Taxonomy" id="36987"/>
    <lineage>
        <taxon>Eukaryota</taxon>
        <taxon>Metazoa</taxon>
        <taxon>Ecdysozoa</taxon>
        <taxon>Arthropoda</taxon>
        <taxon>Hexapoda</taxon>
        <taxon>Insecta</taxon>
        <taxon>Pterygota</taxon>
        <taxon>Neoptera</taxon>
        <taxon>Polyneoptera</taxon>
        <taxon>Dictyoptera</taxon>
        <taxon>Blattodea</taxon>
        <taxon>Blattoidea</taxon>
        <taxon>Termitoidae</taxon>
        <taxon>Rhinotermitidae</taxon>
        <taxon>Coptotermes</taxon>
    </lineage>
</organism>
<feature type="compositionally biased region" description="Basic and acidic residues" evidence="7">
    <location>
        <begin position="692"/>
        <end position="710"/>
    </location>
</feature>
<feature type="region of interest" description="Disordered" evidence="7">
    <location>
        <begin position="336"/>
        <end position="369"/>
    </location>
</feature>
<dbReference type="FunCoup" id="A0A6L2PQC3">
    <property type="interactions" value="5"/>
</dbReference>
<feature type="region of interest" description="Disordered" evidence="7">
    <location>
        <begin position="293"/>
        <end position="323"/>
    </location>
</feature>
<feature type="compositionally biased region" description="Polar residues" evidence="7">
    <location>
        <begin position="360"/>
        <end position="369"/>
    </location>
</feature>
<proteinExistence type="inferred from homology"/>
<evidence type="ECO:0000256" key="5">
    <source>
        <dbReference type="ARBA" id="ARBA00023212"/>
    </source>
</evidence>
<dbReference type="Proteomes" id="UP000502823">
    <property type="component" value="Unassembled WGS sequence"/>
</dbReference>
<dbReference type="InterPro" id="IPR051483">
    <property type="entry name" value="MAP7_domain-containing"/>
</dbReference>
<feature type="compositionally biased region" description="Basic and acidic residues" evidence="7">
    <location>
        <begin position="807"/>
        <end position="837"/>
    </location>
</feature>
<feature type="compositionally biased region" description="Polar residues" evidence="7">
    <location>
        <begin position="717"/>
        <end position="737"/>
    </location>
</feature>
<comment type="similarity">
    <text evidence="2">Belongs to the MAP7 family.</text>
</comment>
<evidence type="ECO:0000313" key="9">
    <source>
        <dbReference type="Proteomes" id="UP000502823"/>
    </source>
</evidence>
<dbReference type="PANTHER" id="PTHR15073">
    <property type="entry name" value="MICROTUBULE-ASSOCIATED PROTEIN"/>
    <property type="match status" value="1"/>
</dbReference>
<dbReference type="PANTHER" id="PTHR15073:SF18">
    <property type="entry name" value="ENSCONSIN, ISOFORM F"/>
    <property type="match status" value="1"/>
</dbReference>
<feature type="coiled-coil region" evidence="6">
    <location>
        <begin position="151"/>
        <end position="197"/>
    </location>
</feature>
<evidence type="ECO:0000256" key="3">
    <source>
        <dbReference type="ARBA" id="ARBA00022490"/>
    </source>
</evidence>
<dbReference type="InterPro" id="IPR008604">
    <property type="entry name" value="MAP7_fam"/>
</dbReference>
<name>A0A6L2PQC3_COPFO</name>
<reference evidence="9" key="1">
    <citation type="submission" date="2020-01" db="EMBL/GenBank/DDBJ databases">
        <title>Draft genome sequence of the Termite Coptotermes fromosanus.</title>
        <authorList>
            <person name="Itakura S."/>
            <person name="Yosikawa Y."/>
            <person name="Umezawa K."/>
        </authorList>
    </citation>
    <scope>NUCLEOTIDE SEQUENCE [LARGE SCALE GENOMIC DNA]</scope>
</reference>
<feature type="region of interest" description="Disordered" evidence="7">
    <location>
        <begin position="642"/>
        <end position="783"/>
    </location>
</feature>
<keyword evidence="9" id="KW-1185">Reference proteome</keyword>
<keyword evidence="5" id="KW-0206">Cytoskeleton</keyword>
<feature type="region of interest" description="Disordered" evidence="7">
    <location>
        <begin position="925"/>
        <end position="964"/>
    </location>
</feature>
<evidence type="ECO:0000256" key="7">
    <source>
        <dbReference type="SAM" id="MobiDB-lite"/>
    </source>
</evidence>
<feature type="compositionally biased region" description="Polar residues" evidence="7">
    <location>
        <begin position="513"/>
        <end position="525"/>
    </location>
</feature>
<dbReference type="OrthoDB" id="6433611at2759"/>
<feature type="compositionally biased region" description="Polar residues" evidence="7">
    <location>
        <begin position="453"/>
        <end position="471"/>
    </location>
</feature>
<accession>A0A6L2PQC3</accession>
<feature type="compositionally biased region" description="Polar residues" evidence="7">
    <location>
        <begin position="536"/>
        <end position="554"/>
    </location>
</feature>
<feature type="compositionally biased region" description="Basic and acidic residues" evidence="7">
    <location>
        <begin position="738"/>
        <end position="782"/>
    </location>
</feature>
<evidence type="ECO:0000256" key="6">
    <source>
        <dbReference type="SAM" id="Coils"/>
    </source>
</evidence>
<feature type="compositionally biased region" description="Polar residues" evidence="7">
    <location>
        <begin position="336"/>
        <end position="345"/>
    </location>
</feature>